<keyword evidence="4 7" id="KW-0812">Transmembrane</keyword>
<evidence type="ECO:0000256" key="5">
    <source>
        <dbReference type="ARBA" id="ARBA00022989"/>
    </source>
</evidence>
<dbReference type="GO" id="GO:0008961">
    <property type="term" value="F:phosphatidylglycerol-prolipoprotein diacylglyceryl transferase activity"/>
    <property type="evidence" value="ECO:0007669"/>
    <property type="project" value="UniProtKB-UniRule"/>
</dbReference>
<evidence type="ECO:0000256" key="7">
    <source>
        <dbReference type="HAMAP-Rule" id="MF_01147"/>
    </source>
</evidence>
<organism evidence="8 9">
    <name type="scientific">Caminibacter mediatlanticus TB-2</name>
    <dbReference type="NCBI Taxonomy" id="391592"/>
    <lineage>
        <taxon>Bacteria</taxon>
        <taxon>Pseudomonadati</taxon>
        <taxon>Campylobacterota</taxon>
        <taxon>Epsilonproteobacteria</taxon>
        <taxon>Nautiliales</taxon>
        <taxon>Nautiliaceae</taxon>
        <taxon>Caminibacter</taxon>
    </lineage>
</organism>
<comment type="caution">
    <text evidence="8">The sequence shown here is derived from an EMBL/GenBank/DDBJ whole genome shotgun (WGS) entry which is preliminary data.</text>
</comment>
<dbReference type="GO" id="GO:0005886">
    <property type="term" value="C:plasma membrane"/>
    <property type="evidence" value="ECO:0007669"/>
    <property type="project" value="UniProtKB-SubCell"/>
</dbReference>
<sequence>MIEYWQHIYSHFNPVAFSIFGFKIHWYALMYITALIVGYLAAVQFGEKFGFDKKVIDEYFIWAEIGIILGARIGYFIFYVPNNSYYLFHPWEMFNPFVDGKLVGIRGMSYHGAVIGFIISTLIFWKVKKIDLWKLMDVVALSVPLGYIFGRIGNFLNQELFGRVTDVPWGIYVNGVLRHPSQLYEAFFEGLVTFLIIYFYYNKWYKCKGELIGLYLFLYGVFRSFCEMFREPDPQLGFIFMHFTMGEILSSFMIVGGILLYIIRRKSCKS</sequence>
<evidence type="ECO:0000256" key="1">
    <source>
        <dbReference type="ARBA" id="ARBA00007150"/>
    </source>
</evidence>
<evidence type="ECO:0000256" key="6">
    <source>
        <dbReference type="ARBA" id="ARBA00023136"/>
    </source>
</evidence>
<comment type="function">
    <text evidence="7">Catalyzes the transfer of the diacylglyceryl group from phosphatidylglycerol to the sulfhydryl group of the N-terminal cysteine of a prolipoprotein, the first step in the formation of mature lipoproteins.</text>
</comment>
<name>A0AAI9F2Q0_9BACT</name>
<keyword evidence="6 7" id="KW-0472">Membrane</keyword>
<feature type="binding site" evidence="7">
    <location>
        <position position="151"/>
    </location>
    <ligand>
        <name>a 1,2-diacyl-sn-glycero-3-phospho-(1'-sn-glycerol)</name>
        <dbReference type="ChEBI" id="CHEBI:64716"/>
    </ligand>
</feature>
<proteinExistence type="inferred from homology"/>
<dbReference type="PANTHER" id="PTHR30589">
    <property type="entry name" value="PROLIPOPROTEIN DIACYLGLYCERYL TRANSFERASE"/>
    <property type="match status" value="1"/>
</dbReference>
<accession>A0AAI9F2Q0</accession>
<comment type="subcellular location">
    <subcellularLocation>
        <location evidence="7">Cell membrane</location>
        <topology evidence="7">Multi-pass membrane protein</topology>
    </subcellularLocation>
</comment>
<dbReference type="InterPro" id="IPR001640">
    <property type="entry name" value="Lgt"/>
</dbReference>
<comment type="catalytic activity">
    <reaction evidence="7">
        <text>L-cysteinyl-[prolipoprotein] + a 1,2-diacyl-sn-glycero-3-phospho-(1'-sn-glycerol) = an S-1,2-diacyl-sn-glyceryl-L-cysteinyl-[prolipoprotein] + sn-glycerol 1-phosphate + H(+)</text>
        <dbReference type="Rhea" id="RHEA:56712"/>
        <dbReference type="Rhea" id="RHEA-COMP:14679"/>
        <dbReference type="Rhea" id="RHEA-COMP:14680"/>
        <dbReference type="ChEBI" id="CHEBI:15378"/>
        <dbReference type="ChEBI" id="CHEBI:29950"/>
        <dbReference type="ChEBI" id="CHEBI:57685"/>
        <dbReference type="ChEBI" id="CHEBI:64716"/>
        <dbReference type="ChEBI" id="CHEBI:140658"/>
        <dbReference type="EC" id="2.5.1.145"/>
    </reaction>
</comment>
<dbReference type="GO" id="GO:0042158">
    <property type="term" value="P:lipoprotein biosynthetic process"/>
    <property type="evidence" value="ECO:0007669"/>
    <property type="project" value="UniProtKB-UniRule"/>
</dbReference>
<evidence type="ECO:0000313" key="8">
    <source>
        <dbReference type="EMBL" id="EDM23990.1"/>
    </source>
</evidence>
<evidence type="ECO:0000256" key="4">
    <source>
        <dbReference type="ARBA" id="ARBA00022692"/>
    </source>
</evidence>
<dbReference type="HAMAP" id="MF_01147">
    <property type="entry name" value="Lgt"/>
    <property type="match status" value="1"/>
</dbReference>
<feature type="transmembrane region" description="Helical" evidence="7">
    <location>
        <begin position="59"/>
        <end position="80"/>
    </location>
</feature>
<keyword evidence="2 7" id="KW-1003">Cell membrane</keyword>
<feature type="transmembrane region" description="Helical" evidence="7">
    <location>
        <begin position="108"/>
        <end position="125"/>
    </location>
</feature>
<keyword evidence="3 7" id="KW-0808">Transferase</keyword>
<evidence type="ECO:0000256" key="2">
    <source>
        <dbReference type="ARBA" id="ARBA00022475"/>
    </source>
</evidence>
<gene>
    <name evidence="7" type="primary">lgt</name>
    <name evidence="8" type="ORF">CMTB2_07041</name>
</gene>
<dbReference type="Pfam" id="PF01790">
    <property type="entry name" value="LGT"/>
    <property type="match status" value="1"/>
</dbReference>
<dbReference type="PROSITE" id="PS01311">
    <property type="entry name" value="LGT"/>
    <property type="match status" value="1"/>
</dbReference>
<dbReference type="EC" id="2.5.1.145" evidence="7"/>
<reference evidence="8 9" key="1">
    <citation type="journal article" date="2011" name="Stand. Genomic Sci.">
        <title>Draft genome sequence of Caminibacter mediatlanticus strain TB-2, an epsilonproteobacterium isolated from a deep-sea hydrothermal vent.</title>
        <authorList>
            <person name="Giovannelli D."/>
            <person name="Ferriera S."/>
            <person name="Johnson J."/>
            <person name="Kravitz S."/>
            <person name="Perez-Rodriguez I."/>
            <person name="Ricci J."/>
            <person name="O'Brien C."/>
            <person name="Voordeckers J.W."/>
            <person name="Bini E."/>
            <person name="Vetriani C."/>
        </authorList>
    </citation>
    <scope>NUCLEOTIDE SEQUENCE [LARGE SCALE GENOMIC DNA]</scope>
    <source>
        <strain evidence="8 9">TB-2</strain>
    </source>
</reference>
<comment type="pathway">
    <text evidence="7">Protein modification; lipoprotein biosynthesis (diacylglyceryl transfer).</text>
</comment>
<evidence type="ECO:0000313" key="9">
    <source>
        <dbReference type="Proteomes" id="UP000003288"/>
    </source>
</evidence>
<keyword evidence="5 7" id="KW-1133">Transmembrane helix</keyword>
<feature type="transmembrane region" description="Helical" evidence="7">
    <location>
        <begin position="132"/>
        <end position="150"/>
    </location>
</feature>
<dbReference type="EMBL" id="ABCJ01000002">
    <property type="protein sequence ID" value="EDM23990.1"/>
    <property type="molecule type" value="Genomic_DNA"/>
</dbReference>
<comment type="similarity">
    <text evidence="1 7">Belongs to the Lgt family.</text>
</comment>
<dbReference type="NCBIfam" id="TIGR00544">
    <property type="entry name" value="lgt"/>
    <property type="match status" value="1"/>
</dbReference>
<protein>
    <recommendedName>
        <fullName evidence="7">Phosphatidylglycerol--prolipoprotein diacylglyceryl transferase</fullName>
        <ecNumber evidence="7">2.5.1.145</ecNumber>
    </recommendedName>
</protein>
<feature type="transmembrane region" description="Helical" evidence="7">
    <location>
        <begin position="183"/>
        <end position="201"/>
    </location>
</feature>
<evidence type="ECO:0000256" key="3">
    <source>
        <dbReference type="ARBA" id="ARBA00022679"/>
    </source>
</evidence>
<dbReference type="AlphaFoldDB" id="A0AAI9F2Q0"/>
<feature type="transmembrane region" description="Helical" evidence="7">
    <location>
        <begin position="24"/>
        <end position="47"/>
    </location>
</feature>
<feature type="transmembrane region" description="Helical" evidence="7">
    <location>
        <begin position="236"/>
        <end position="263"/>
    </location>
</feature>
<feature type="transmembrane region" description="Helical" evidence="7">
    <location>
        <begin position="213"/>
        <end position="230"/>
    </location>
</feature>
<dbReference type="PANTHER" id="PTHR30589:SF0">
    <property type="entry name" value="PHOSPHATIDYLGLYCEROL--PROLIPOPROTEIN DIACYLGLYCERYL TRANSFERASE"/>
    <property type="match status" value="1"/>
</dbReference>
<dbReference type="Proteomes" id="UP000003288">
    <property type="component" value="Unassembled WGS sequence"/>
</dbReference>